<sequence length="165" mass="18625">FILMVPPAGGDEIQGLKKGIVEVSDLVVVNKDDGAFENAAREAVIEYTSALKYLRHSTTFWAPKVTSVSSKTSKGVDNVWNTILEYFNVMKSSGELQRRRGNQRKLWMWRQITSELLNRLNSDDSIKKLVNVLEKDVFDGKMTSGTAADHVVDVFTHKHMQDSNH</sequence>
<feature type="non-terminal residue" evidence="1">
    <location>
        <position position="1"/>
    </location>
</feature>
<proteinExistence type="predicted"/>
<comment type="caution">
    <text evidence="1">The sequence shown here is derived from an EMBL/GenBank/DDBJ whole genome shotgun (WGS) entry which is preliminary data.</text>
</comment>
<accession>A0ACA9RCW7</accession>
<gene>
    <name evidence="1" type="ORF">RPERSI_LOCUS18285</name>
</gene>
<organism evidence="1 2">
    <name type="scientific">Racocetra persica</name>
    <dbReference type="NCBI Taxonomy" id="160502"/>
    <lineage>
        <taxon>Eukaryota</taxon>
        <taxon>Fungi</taxon>
        <taxon>Fungi incertae sedis</taxon>
        <taxon>Mucoromycota</taxon>
        <taxon>Glomeromycotina</taxon>
        <taxon>Glomeromycetes</taxon>
        <taxon>Diversisporales</taxon>
        <taxon>Gigasporaceae</taxon>
        <taxon>Racocetra</taxon>
    </lineage>
</organism>
<feature type="non-terminal residue" evidence="1">
    <location>
        <position position="165"/>
    </location>
</feature>
<protein>
    <submittedName>
        <fullName evidence="1">13607_t:CDS:1</fullName>
    </submittedName>
</protein>
<reference evidence="1" key="1">
    <citation type="submission" date="2021-06" db="EMBL/GenBank/DDBJ databases">
        <authorList>
            <person name="Kallberg Y."/>
            <person name="Tangrot J."/>
            <person name="Rosling A."/>
        </authorList>
    </citation>
    <scope>NUCLEOTIDE SEQUENCE</scope>
    <source>
        <strain evidence="1">MA461A</strain>
    </source>
</reference>
<dbReference type="Proteomes" id="UP000789920">
    <property type="component" value="Unassembled WGS sequence"/>
</dbReference>
<dbReference type="EMBL" id="CAJVQC010048201">
    <property type="protein sequence ID" value="CAG8785861.1"/>
    <property type="molecule type" value="Genomic_DNA"/>
</dbReference>
<evidence type="ECO:0000313" key="1">
    <source>
        <dbReference type="EMBL" id="CAG8785861.1"/>
    </source>
</evidence>
<keyword evidence="2" id="KW-1185">Reference proteome</keyword>
<evidence type="ECO:0000313" key="2">
    <source>
        <dbReference type="Proteomes" id="UP000789920"/>
    </source>
</evidence>
<name>A0ACA9RCW7_9GLOM</name>